<protein>
    <submittedName>
        <fullName evidence="1">Uncharacterized protein</fullName>
    </submittedName>
</protein>
<gene>
    <name evidence="1" type="ORF">X798_00349</name>
</gene>
<organism evidence="1 2">
    <name type="scientific">Onchocerca flexuosa</name>
    <dbReference type="NCBI Taxonomy" id="387005"/>
    <lineage>
        <taxon>Eukaryota</taxon>
        <taxon>Metazoa</taxon>
        <taxon>Ecdysozoa</taxon>
        <taxon>Nematoda</taxon>
        <taxon>Chromadorea</taxon>
        <taxon>Rhabditida</taxon>
        <taxon>Spirurina</taxon>
        <taxon>Spiruromorpha</taxon>
        <taxon>Filarioidea</taxon>
        <taxon>Onchocercidae</taxon>
        <taxon>Onchocerca</taxon>
    </lineage>
</organism>
<proteinExistence type="predicted"/>
<dbReference type="EMBL" id="KZ269977">
    <property type="protein sequence ID" value="OZC12717.1"/>
    <property type="molecule type" value="Genomic_DNA"/>
</dbReference>
<sequence length="66" mass="7236">MIKSSSPADTDTFFILQTTSAPNCKIWKENETNQVFNNSATPSSTRANTEKNIVSAKIAIRAGMTR</sequence>
<reference evidence="1 2" key="1">
    <citation type="submission" date="2015-12" db="EMBL/GenBank/DDBJ databases">
        <title>Draft genome of the nematode, Onchocerca flexuosa.</title>
        <authorList>
            <person name="Mitreva M."/>
        </authorList>
    </citation>
    <scope>NUCLEOTIDE SEQUENCE [LARGE SCALE GENOMIC DNA]</scope>
    <source>
        <strain evidence="1">Red Deer</strain>
    </source>
</reference>
<dbReference type="AlphaFoldDB" id="A0A238C5J1"/>
<evidence type="ECO:0000313" key="2">
    <source>
        <dbReference type="Proteomes" id="UP000242913"/>
    </source>
</evidence>
<keyword evidence="2" id="KW-1185">Reference proteome</keyword>
<name>A0A238C5J1_9BILA</name>
<accession>A0A238C5J1</accession>
<evidence type="ECO:0000313" key="1">
    <source>
        <dbReference type="EMBL" id="OZC12717.1"/>
    </source>
</evidence>
<dbReference type="Proteomes" id="UP000242913">
    <property type="component" value="Unassembled WGS sequence"/>
</dbReference>